<dbReference type="EMBL" id="BAAATD010000009">
    <property type="protein sequence ID" value="GAA2618656.1"/>
    <property type="molecule type" value="Genomic_DNA"/>
</dbReference>
<sequence>MSRSDTWVPAETCAALVREAIRETLTGRFFKGTVEETLRAAQRKVDGLLDDLDQAERDPRAHYGPVTLDCEIACLGLSTHAYNRLTRFNGMKPQSPPKTIADVLALAEAGRLGDITGIGKTYAQEIEDALRRLGFSAQRNEGHDHDDSSPSPEVQPSPDSKEAHQ</sequence>
<comment type="caution">
    <text evidence="2">The sequence shown here is derived from an EMBL/GenBank/DDBJ whole genome shotgun (WGS) entry which is preliminary data.</text>
</comment>
<reference evidence="2 3" key="1">
    <citation type="journal article" date="2019" name="Int. J. Syst. Evol. Microbiol.">
        <title>The Global Catalogue of Microorganisms (GCM) 10K type strain sequencing project: providing services to taxonomists for standard genome sequencing and annotation.</title>
        <authorList>
            <consortium name="The Broad Institute Genomics Platform"/>
            <consortium name="The Broad Institute Genome Sequencing Center for Infectious Disease"/>
            <person name="Wu L."/>
            <person name="Ma J."/>
        </authorList>
    </citation>
    <scope>NUCLEOTIDE SEQUENCE [LARGE SCALE GENOMIC DNA]</scope>
    <source>
        <strain evidence="2 3">JCM 6833</strain>
    </source>
</reference>
<keyword evidence="3" id="KW-1185">Reference proteome</keyword>
<feature type="region of interest" description="Disordered" evidence="1">
    <location>
        <begin position="133"/>
        <end position="165"/>
    </location>
</feature>
<dbReference type="Proteomes" id="UP001501509">
    <property type="component" value="Unassembled WGS sequence"/>
</dbReference>
<proteinExistence type="predicted"/>
<evidence type="ECO:0000256" key="1">
    <source>
        <dbReference type="SAM" id="MobiDB-lite"/>
    </source>
</evidence>
<dbReference type="RefSeq" id="WP_344546082.1">
    <property type="nucleotide sequence ID" value="NZ_BAAATD010000009.1"/>
</dbReference>
<organism evidence="2 3">
    <name type="scientific">Actinomadura fulvescens</name>
    <dbReference type="NCBI Taxonomy" id="46160"/>
    <lineage>
        <taxon>Bacteria</taxon>
        <taxon>Bacillati</taxon>
        <taxon>Actinomycetota</taxon>
        <taxon>Actinomycetes</taxon>
        <taxon>Streptosporangiales</taxon>
        <taxon>Thermomonosporaceae</taxon>
        <taxon>Actinomadura</taxon>
    </lineage>
</organism>
<name>A0ABN3Q6W0_9ACTN</name>
<dbReference type="Gene3D" id="1.10.150.20">
    <property type="entry name" value="5' to 3' exonuclease, C-terminal subdomain"/>
    <property type="match status" value="1"/>
</dbReference>
<protein>
    <submittedName>
        <fullName evidence="2">Uncharacterized protein</fullName>
    </submittedName>
</protein>
<evidence type="ECO:0000313" key="3">
    <source>
        <dbReference type="Proteomes" id="UP001501509"/>
    </source>
</evidence>
<feature type="compositionally biased region" description="Polar residues" evidence="1">
    <location>
        <begin position="149"/>
        <end position="158"/>
    </location>
</feature>
<accession>A0ABN3Q6W0</accession>
<gene>
    <name evidence="2" type="ORF">GCM10010411_62680</name>
</gene>
<evidence type="ECO:0000313" key="2">
    <source>
        <dbReference type="EMBL" id="GAA2618656.1"/>
    </source>
</evidence>